<name>A0A382IDK8_9ZZZZ</name>
<evidence type="ECO:0000256" key="6">
    <source>
        <dbReference type="SAM" id="Phobius"/>
    </source>
</evidence>
<sequence length="267" mass="29271">MFLVPTSWELTSLVCKLFLYFGTASMAGGSFCLWLYNDGRRQFFKKVIVYIILGAFLGLLGTAVNYFVQVGLINARGLTGMFDWDMASLLLETQLGEVTSLRLTGFTVALASGLLCFRKTIRLLQPPQQSSYRILLIANSIAFLLIAFSFTKGGHISILSEIARIAIVLHLFAFSTWIGSLFPLLLLTNSTELGLLQRLMRQFGDQALKIVIILAGAGMLMLLELLDSPVELYTTPYGLALSLKLLLVLVTLGAAAINKLVLVPAIL</sequence>
<dbReference type="PANTHER" id="PTHR34820">
    <property type="entry name" value="INNER MEMBRANE PROTEIN YEBZ"/>
    <property type="match status" value="1"/>
</dbReference>
<feature type="transmembrane region" description="Helical" evidence="6">
    <location>
        <begin position="17"/>
        <end position="36"/>
    </location>
</feature>
<keyword evidence="2" id="KW-1003">Cell membrane</keyword>
<feature type="domain" description="Copper resistance protein D" evidence="7">
    <location>
        <begin position="198"/>
        <end position="266"/>
    </location>
</feature>
<comment type="subcellular location">
    <subcellularLocation>
        <location evidence="1">Cell membrane</location>
        <topology evidence="1">Multi-pass membrane protein</topology>
    </subcellularLocation>
</comment>
<feature type="transmembrane region" description="Helical" evidence="6">
    <location>
        <begin position="130"/>
        <end position="150"/>
    </location>
</feature>
<evidence type="ECO:0000256" key="4">
    <source>
        <dbReference type="ARBA" id="ARBA00022989"/>
    </source>
</evidence>
<evidence type="ECO:0000313" key="8">
    <source>
        <dbReference type="EMBL" id="SVB97349.1"/>
    </source>
</evidence>
<dbReference type="AlphaFoldDB" id="A0A382IDK8"/>
<accession>A0A382IDK8</accession>
<evidence type="ECO:0000256" key="3">
    <source>
        <dbReference type="ARBA" id="ARBA00022692"/>
    </source>
</evidence>
<evidence type="ECO:0000256" key="5">
    <source>
        <dbReference type="ARBA" id="ARBA00023136"/>
    </source>
</evidence>
<dbReference type="GO" id="GO:0006825">
    <property type="term" value="P:copper ion transport"/>
    <property type="evidence" value="ECO:0007669"/>
    <property type="project" value="InterPro"/>
</dbReference>
<keyword evidence="3 6" id="KW-0812">Transmembrane</keyword>
<feature type="transmembrane region" description="Helical" evidence="6">
    <location>
        <begin position="48"/>
        <end position="68"/>
    </location>
</feature>
<evidence type="ECO:0000259" key="7">
    <source>
        <dbReference type="Pfam" id="PF05425"/>
    </source>
</evidence>
<protein>
    <recommendedName>
        <fullName evidence="7">Copper resistance protein D domain-containing protein</fullName>
    </recommendedName>
</protein>
<organism evidence="8">
    <name type="scientific">marine metagenome</name>
    <dbReference type="NCBI Taxonomy" id="408172"/>
    <lineage>
        <taxon>unclassified sequences</taxon>
        <taxon>metagenomes</taxon>
        <taxon>ecological metagenomes</taxon>
    </lineage>
</organism>
<gene>
    <name evidence="8" type="ORF">METZ01_LOCUS250203</name>
</gene>
<dbReference type="InterPro" id="IPR008457">
    <property type="entry name" value="Cu-R_CopD_dom"/>
</dbReference>
<feature type="transmembrane region" description="Helical" evidence="6">
    <location>
        <begin position="246"/>
        <end position="266"/>
    </location>
</feature>
<proteinExistence type="predicted"/>
<evidence type="ECO:0000256" key="1">
    <source>
        <dbReference type="ARBA" id="ARBA00004651"/>
    </source>
</evidence>
<keyword evidence="5 6" id="KW-0472">Membrane</keyword>
<dbReference type="GO" id="GO:0005886">
    <property type="term" value="C:plasma membrane"/>
    <property type="evidence" value="ECO:0007669"/>
    <property type="project" value="UniProtKB-SubCell"/>
</dbReference>
<feature type="transmembrane region" description="Helical" evidence="6">
    <location>
        <begin position="207"/>
        <end position="226"/>
    </location>
</feature>
<dbReference type="PANTHER" id="PTHR34820:SF4">
    <property type="entry name" value="INNER MEMBRANE PROTEIN YEBZ"/>
    <property type="match status" value="1"/>
</dbReference>
<evidence type="ECO:0000256" key="2">
    <source>
        <dbReference type="ARBA" id="ARBA00022475"/>
    </source>
</evidence>
<keyword evidence="4 6" id="KW-1133">Transmembrane helix</keyword>
<dbReference type="EMBL" id="UINC01066536">
    <property type="protein sequence ID" value="SVB97349.1"/>
    <property type="molecule type" value="Genomic_DNA"/>
</dbReference>
<dbReference type="InterPro" id="IPR032694">
    <property type="entry name" value="CopC/D"/>
</dbReference>
<reference evidence="8" key="1">
    <citation type="submission" date="2018-05" db="EMBL/GenBank/DDBJ databases">
        <authorList>
            <person name="Lanie J.A."/>
            <person name="Ng W.-L."/>
            <person name="Kazmierczak K.M."/>
            <person name="Andrzejewski T.M."/>
            <person name="Davidsen T.M."/>
            <person name="Wayne K.J."/>
            <person name="Tettelin H."/>
            <person name="Glass J.I."/>
            <person name="Rusch D."/>
            <person name="Podicherti R."/>
            <person name="Tsui H.-C.T."/>
            <person name="Winkler M.E."/>
        </authorList>
    </citation>
    <scope>NUCLEOTIDE SEQUENCE</scope>
</reference>
<feature type="transmembrane region" description="Helical" evidence="6">
    <location>
        <begin position="162"/>
        <end position="187"/>
    </location>
</feature>
<feature type="transmembrane region" description="Helical" evidence="6">
    <location>
        <begin position="99"/>
        <end position="118"/>
    </location>
</feature>
<dbReference type="Pfam" id="PF05425">
    <property type="entry name" value="CopD"/>
    <property type="match status" value="1"/>
</dbReference>
<feature type="non-terminal residue" evidence="8">
    <location>
        <position position="267"/>
    </location>
</feature>